<dbReference type="PANTHER" id="PTHR11743">
    <property type="entry name" value="VOLTAGE-DEPENDENT ANION-SELECTIVE CHANNEL"/>
    <property type="match status" value="1"/>
</dbReference>
<evidence type="ECO:0000256" key="2">
    <source>
        <dbReference type="ARBA" id="ARBA00007780"/>
    </source>
</evidence>
<comment type="subcellular location">
    <subcellularLocation>
        <location evidence="1">Mitochondrion outer membrane</location>
    </subcellularLocation>
</comment>
<dbReference type="GO" id="GO:0008308">
    <property type="term" value="F:voltage-gated monoatomic anion channel activity"/>
    <property type="evidence" value="ECO:0007669"/>
    <property type="project" value="InterPro"/>
</dbReference>
<dbReference type="Gene3D" id="2.40.160.10">
    <property type="entry name" value="Porin"/>
    <property type="match status" value="1"/>
</dbReference>
<dbReference type="PANTHER" id="PTHR11743:SF70">
    <property type="entry name" value="GH26960P-RELATED"/>
    <property type="match status" value="1"/>
</dbReference>
<evidence type="ECO:0000256" key="1">
    <source>
        <dbReference type="ARBA" id="ARBA00004294"/>
    </source>
</evidence>
<reference evidence="11" key="1">
    <citation type="submission" date="2015-09" db="EMBL/GenBank/DDBJ databases">
        <title>De novo assembly of Pectinophora gossypiella (Pink Bollworm) gut transcriptome.</title>
        <authorList>
            <person name="Tassone E.E."/>
        </authorList>
    </citation>
    <scope>NUCLEOTIDE SEQUENCE</scope>
</reference>
<dbReference type="GO" id="GO:0046930">
    <property type="term" value="C:pore complex"/>
    <property type="evidence" value="ECO:0007669"/>
    <property type="project" value="UniProtKB-KW"/>
</dbReference>
<evidence type="ECO:0000256" key="10">
    <source>
        <dbReference type="ARBA" id="ARBA00023136"/>
    </source>
</evidence>
<keyword evidence="5" id="KW-0812">Transmembrane</keyword>
<evidence type="ECO:0000256" key="5">
    <source>
        <dbReference type="ARBA" id="ARBA00022692"/>
    </source>
</evidence>
<dbReference type="InterPro" id="IPR023614">
    <property type="entry name" value="Porin_dom_sf"/>
</dbReference>
<protein>
    <submittedName>
        <fullName evidence="11">Uncharacterized protein</fullName>
    </submittedName>
</protein>
<evidence type="ECO:0000256" key="6">
    <source>
        <dbReference type="ARBA" id="ARBA00022787"/>
    </source>
</evidence>
<name>A0A1E1W0C2_PECGO</name>
<dbReference type="OrthoDB" id="7827681at2759"/>
<keyword evidence="6" id="KW-1000">Mitochondrion outer membrane</keyword>
<evidence type="ECO:0000256" key="8">
    <source>
        <dbReference type="ARBA" id="ARBA00023114"/>
    </source>
</evidence>
<gene>
    <name evidence="12" type="ORF">g.7083</name>
    <name evidence="11" type="ORF">g.7085</name>
</gene>
<evidence type="ECO:0000313" key="12">
    <source>
        <dbReference type="EMBL" id="JAT86293.1"/>
    </source>
</evidence>
<accession>A0A1E1W0C2</accession>
<dbReference type="EMBL" id="GDQN01004761">
    <property type="protein sequence ID" value="JAT86293.1"/>
    <property type="molecule type" value="Transcribed_RNA"/>
</dbReference>
<comment type="similarity">
    <text evidence="2">Belongs to the eukaryotic mitochondrial porin family.</text>
</comment>
<dbReference type="GO" id="GO:0015288">
    <property type="term" value="F:porin activity"/>
    <property type="evidence" value="ECO:0007669"/>
    <property type="project" value="UniProtKB-KW"/>
</dbReference>
<keyword evidence="9" id="KW-0496">Mitochondrion</keyword>
<dbReference type="InterPro" id="IPR027246">
    <property type="entry name" value="Porin_Euk/Tom40"/>
</dbReference>
<keyword evidence="8" id="KW-0626">Porin</keyword>
<dbReference type="GO" id="GO:0005741">
    <property type="term" value="C:mitochondrial outer membrane"/>
    <property type="evidence" value="ECO:0007669"/>
    <property type="project" value="UniProtKB-SubCell"/>
</dbReference>
<keyword evidence="4" id="KW-1134">Transmembrane beta strand</keyword>
<dbReference type="CDD" id="cd07306">
    <property type="entry name" value="Porin3_VDAC"/>
    <property type="match status" value="1"/>
</dbReference>
<dbReference type="EMBL" id="GDQN01010617">
    <property type="protein sequence ID" value="JAT80437.1"/>
    <property type="molecule type" value="Transcribed_RNA"/>
</dbReference>
<dbReference type="Pfam" id="PF01459">
    <property type="entry name" value="Porin_3"/>
    <property type="match status" value="1"/>
</dbReference>
<organism evidence="11">
    <name type="scientific">Pectinophora gossypiella</name>
    <name type="common">Cotton pink bollworm</name>
    <name type="synonym">Depressaria gossypiella</name>
    <dbReference type="NCBI Taxonomy" id="13191"/>
    <lineage>
        <taxon>Eukaryota</taxon>
        <taxon>Metazoa</taxon>
        <taxon>Ecdysozoa</taxon>
        <taxon>Arthropoda</taxon>
        <taxon>Hexapoda</taxon>
        <taxon>Insecta</taxon>
        <taxon>Pterygota</taxon>
        <taxon>Neoptera</taxon>
        <taxon>Endopterygota</taxon>
        <taxon>Lepidoptera</taxon>
        <taxon>Glossata</taxon>
        <taxon>Ditrysia</taxon>
        <taxon>Gelechioidea</taxon>
        <taxon>Gelechiidae</taxon>
        <taxon>Apatetrinae</taxon>
        <taxon>Pectinophora</taxon>
    </lineage>
</organism>
<dbReference type="PRINTS" id="PR00185">
    <property type="entry name" value="EUKARYTPORIN"/>
</dbReference>
<keyword evidence="7" id="KW-0406">Ion transport</keyword>
<evidence type="ECO:0000256" key="9">
    <source>
        <dbReference type="ARBA" id="ARBA00023128"/>
    </source>
</evidence>
<evidence type="ECO:0000256" key="3">
    <source>
        <dbReference type="ARBA" id="ARBA00022448"/>
    </source>
</evidence>
<evidence type="ECO:0000313" key="11">
    <source>
        <dbReference type="EMBL" id="JAT80437.1"/>
    </source>
</evidence>
<keyword evidence="3" id="KW-0813">Transport</keyword>
<evidence type="ECO:0000256" key="7">
    <source>
        <dbReference type="ARBA" id="ARBA00023065"/>
    </source>
</evidence>
<proteinExistence type="inferred from homology"/>
<dbReference type="InterPro" id="IPR001925">
    <property type="entry name" value="Porin_Euk"/>
</dbReference>
<evidence type="ECO:0000256" key="4">
    <source>
        <dbReference type="ARBA" id="ARBA00022452"/>
    </source>
</evidence>
<keyword evidence="10" id="KW-0472">Membrane</keyword>
<dbReference type="AlphaFoldDB" id="A0A1E1W0C2"/>
<sequence>MTAPYYADIGKKANDVFSKGYHFGVFKFDLKTKSEQGVEFASGIISNHESGKVFGSLSSKYSVKDYGLVFTEKWNTENTLVTDITLQDLGTPGLKLTLEGTFAPHTGSKAGKLKTSFANERIALNSNWDLNLAGPLVDVAAVLMNKCWIAGAHTQFDVQKAKFTKNNFSLGYLTKDFVLHTNVDNGKDFGGSIYQKATDKVDCGISMKWSTGSTATLFGVGLKYMLDQDASLHAKVNNQALIGLGYQQKLRPGVTLTLSAAIDGQNFNAGGHKMGLALELEP</sequence>
<dbReference type="FunFam" id="2.40.160.10:FF:000001">
    <property type="entry name" value="Voltage-dependent anion-selective channel protein 2"/>
    <property type="match status" value="1"/>
</dbReference>